<organism evidence="1 2">
    <name type="scientific">Shimia thalassica</name>
    <dbReference type="NCBI Taxonomy" id="1715693"/>
    <lineage>
        <taxon>Bacteria</taxon>
        <taxon>Pseudomonadati</taxon>
        <taxon>Pseudomonadota</taxon>
        <taxon>Alphaproteobacteria</taxon>
        <taxon>Rhodobacterales</taxon>
        <taxon>Roseobacteraceae</taxon>
    </lineage>
</organism>
<dbReference type="Pfam" id="PF04414">
    <property type="entry name" value="tRNA_deacylase"/>
    <property type="match status" value="1"/>
</dbReference>
<keyword evidence="2" id="KW-1185">Reference proteome</keyword>
<dbReference type="AlphaFoldDB" id="A0A0P1IFQ7"/>
<name>A0A0P1IFQ7_9RHOB</name>
<dbReference type="RefSeq" id="WP_058312633.1">
    <property type="nucleotide sequence ID" value="NZ_CYTW01000005.1"/>
</dbReference>
<accession>A0A0P1IFQ7</accession>
<dbReference type="Gene3D" id="3.40.630.50">
    <property type="entry name" value="AF0625-like"/>
    <property type="match status" value="1"/>
</dbReference>
<dbReference type="GeneID" id="83882437"/>
<dbReference type="Proteomes" id="UP000051870">
    <property type="component" value="Unassembled WGS sequence"/>
</dbReference>
<gene>
    <name evidence="1" type="ORF">PH7735_03459</name>
</gene>
<dbReference type="SUPFAM" id="SSF142535">
    <property type="entry name" value="AF0625-like"/>
    <property type="match status" value="1"/>
</dbReference>
<proteinExistence type="predicted"/>
<evidence type="ECO:0000313" key="2">
    <source>
        <dbReference type="Proteomes" id="UP000051870"/>
    </source>
</evidence>
<evidence type="ECO:0000313" key="1">
    <source>
        <dbReference type="EMBL" id="CUK10539.1"/>
    </source>
</evidence>
<dbReference type="InterPro" id="IPR007508">
    <property type="entry name" value="DtdA"/>
</dbReference>
<reference evidence="2" key="1">
    <citation type="submission" date="2015-09" db="EMBL/GenBank/DDBJ databases">
        <authorList>
            <person name="Rodrigo-Torres Lidia"/>
            <person name="Arahal R.David."/>
        </authorList>
    </citation>
    <scope>NUCLEOTIDE SEQUENCE [LARGE SCALE GENOMIC DNA]</scope>
    <source>
        <strain evidence="2">CECT 7735</strain>
    </source>
</reference>
<dbReference type="STRING" id="1715693.PH7735_03459"/>
<dbReference type="SMR" id="A0A0P1IFQ7"/>
<dbReference type="EMBL" id="CYTW01000005">
    <property type="protein sequence ID" value="CUK10539.1"/>
    <property type="molecule type" value="Genomic_DNA"/>
</dbReference>
<dbReference type="GO" id="GO:0051499">
    <property type="term" value="F:D-aminoacyl-tRNA deacylase activity"/>
    <property type="evidence" value="ECO:0007669"/>
    <property type="project" value="InterPro"/>
</dbReference>
<protein>
    <submittedName>
        <fullName evidence="1">D-aminoacyl-tRNA deacylase</fullName>
    </submittedName>
</protein>
<sequence>MKHAVFVFCTDLNKDPVASHVLSALANEVQLIDTELEIDGCAVQKTSTPEGNRLSVVRTHEVASHDYARYAPLLNAHFSDADLIGLVNWHQGAKAPEKIFTVQTTGDMGSGSFSPVDPALVRSLLLAIEDKRQSVGLGDFHTLIEATHWSGVQYGSSGKEVLDIAASVVDIEIGSYPDDWANPIAAKVLARALPHVFDRANQPLRSLLCFGGVHFEPGFCQPVFAETDGAPFATSHILPNQWLVSEGYDQPDRIKALHACAASVTGGVDAIVFHDKLKASYKAMARQLAEDLGVPAVSHKKLRNPTTLTF</sequence>